<proteinExistence type="predicted"/>
<dbReference type="Proteomes" id="UP001305647">
    <property type="component" value="Unassembled WGS sequence"/>
</dbReference>
<organism evidence="1 2">
    <name type="scientific">Parathielavia hyrcaniae</name>
    <dbReference type="NCBI Taxonomy" id="113614"/>
    <lineage>
        <taxon>Eukaryota</taxon>
        <taxon>Fungi</taxon>
        <taxon>Dikarya</taxon>
        <taxon>Ascomycota</taxon>
        <taxon>Pezizomycotina</taxon>
        <taxon>Sordariomycetes</taxon>
        <taxon>Sordariomycetidae</taxon>
        <taxon>Sordariales</taxon>
        <taxon>Chaetomiaceae</taxon>
        <taxon>Parathielavia</taxon>
    </lineage>
</organism>
<gene>
    <name evidence="1" type="ORF">N658DRAFT_330695</name>
</gene>
<comment type="caution">
    <text evidence="1">The sequence shown here is derived from an EMBL/GenBank/DDBJ whole genome shotgun (WGS) entry which is preliminary data.</text>
</comment>
<dbReference type="EMBL" id="MU863630">
    <property type="protein sequence ID" value="KAK4102968.1"/>
    <property type="molecule type" value="Genomic_DNA"/>
</dbReference>
<keyword evidence="2" id="KW-1185">Reference proteome</keyword>
<sequence length="135" mass="14684">MVGRRWFVGRLVACTGLSARGGRDSEVSESGVKKRRLGIYLVIVGPPRGRCPARSKLARGIDEVHGYSPGLWVDLDQFVKSLSPLGGCFPDEGMIDEGDHEAKMIMTKMQRGLGVQDWPASEASLGFGRHWSLAG</sequence>
<accession>A0AAN6Q3R0</accession>
<evidence type="ECO:0000313" key="1">
    <source>
        <dbReference type="EMBL" id="KAK4102968.1"/>
    </source>
</evidence>
<reference evidence="1" key="1">
    <citation type="journal article" date="2023" name="Mol. Phylogenet. Evol.">
        <title>Genome-scale phylogeny and comparative genomics of the fungal order Sordariales.</title>
        <authorList>
            <person name="Hensen N."/>
            <person name="Bonometti L."/>
            <person name="Westerberg I."/>
            <person name="Brannstrom I.O."/>
            <person name="Guillou S."/>
            <person name="Cros-Aarteil S."/>
            <person name="Calhoun S."/>
            <person name="Haridas S."/>
            <person name="Kuo A."/>
            <person name="Mondo S."/>
            <person name="Pangilinan J."/>
            <person name="Riley R."/>
            <person name="LaButti K."/>
            <person name="Andreopoulos B."/>
            <person name="Lipzen A."/>
            <person name="Chen C."/>
            <person name="Yan M."/>
            <person name="Daum C."/>
            <person name="Ng V."/>
            <person name="Clum A."/>
            <person name="Steindorff A."/>
            <person name="Ohm R.A."/>
            <person name="Martin F."/>
            <person name="Silar P."/>
            <person name="Natvig D.O."/>
            <person name="Lalanne C."/>
            <person name="Gautier V."/>
            <person name="Ament-Velasquez S.L."/>
            <person name="Kruys A."/>
            <person name="Hutchinson M.I."/>
            <person name="Powell A.J."/>
            <person name="Barry K."/>
            <person name="Miller A.N."/>
            <person name="Grigoriev I.V."/>
            <person name="Debuchy R."/>
            <person name="Gladieux P."/>
            <person name="Hiltunen Thoren M."/>
            <person name="Johannesson H."/>
        </authorList>
    </citation>
    <scope>NUCLEOTIDE SEQUENCE</scope>
    <source>
        <strain evidence="1">CBS 757.83</strain>
    </source>
</reference>
<reference evidence="1" key="2">
    <citation type="submission" date="2023-05" db="EMBL/GenBank/DDBJ databases">
        <authorList>
            <consortium name="Lawrence Berkeley National Laboratory"/>
            <person name="Steindorff A."/>
            <person name="Hensen N."/>
            <person name="Bonometti L."/>
            <person name="Westerberg I."/>
            <person name="Brannstrom I.O."/>
            <person name="Guillou S."/>
            <person name="Cros-Aarteil S."/>
            <person name="Calhoun S."/>
            <person name="Haridas S."/>
            <person name="Kuo A."/>
            <person name="Mondo S."/>
            <person name="Pangilinan J."/>
            <person name="Riley R."/>
            <person name="Labutti K."/>
            <person name="Andreopoulos B."/>
            <person name="Lipzen A."/>
            <person name="Chen C."/>
            <person name="Yanf M."/>
            <person name="Daum C."/>
            <person name="Ng V."/>
            <person name="Clum A."/>
            <person name="Ohm R."/>
            <person name="Martin F."/>
            <person name="Silar P."/>
            <person name="Natvig D."/>
            <person name="Lalanne C."/>
            <person name="Gautier V."/>
            <person name="Ament-Velasquez S.L."/>
            <person name="Kruys A."/>
            <person name="Hutchinson M.I."/>
            <person name="Powell A.J."/>
            <person name="Barry K."/>
            <person name="Miller A.N."/>
            <person name="Grigoriev I.V."/>
            <person name="Debuchy R."/>
            <person name="Gladieux P."/>
            <person name="Thoren M.H."/>
            <person name="Johannesson H."/>
        </authorList>
    </citation>
    <scope>NUCLEOTIDE SEQUENCE</scope>
    <source>
        <strain evidence="1">CBS 757.83</strain>
    </source>
</reference>
<protein>
    <submittedName>
        <fullName evidence="1">Uncharacterized protein</fullName>
    </submittedName>
</protein>
<name>A0AAN6Q3R0_9PEZI</name>
<evidence type="ECO:0000313" key="2">
    <source>
        <dbReference type="Proteomes" id="UP001305647"/>
    </source>
</evidence>
<dbReference type="AlphaFoldDB" id="A0AAN6Q3R0"/>